<accession>A0A286D257</accession>
<dbReference type="EMBL" id="OCND01000002">
    <property type="protein sequence ID" value="SOD52740.1"/>
    <property type="molecule type" value="Genomic_DNA"/>
</dbReference>
<keyword evidence="2" id="KW-0131">Cell cycle</keyword>
<keyword evidence="3" id="KW-1185">Reference proteome</keyword>
<proteinExistence type="predicted"/>
<feature type="compositionally biased region" description="Low complexity" evidence="1">
    <location>
        <begin position="86"/>
        <end position="133"/>
    </location>
</feature>
<feature type="region of interest" description="Disordered" evidence="1">
    <location>
        <begin position="80"/>
        <end position="159"/>
    </location>
</feature>
<dbReference type="GO" id="GO:0051301">
    <property type="term" value="P:cell division"/>
    <property type="evidence" value="ECO:0007669"/>
    <property type="project" value="UniProtKB-KW"/>
</dbReference>
<evidence type="ECO:0000313" key="2">
    <source>
        <dbReference type="EMBL" id="SOD52740.1"/>
    </source>
</evidence>
<organism evidence="2 3">
    <name type="scientific">Pseudoxanthomonas wuyuanensis</name>
    <dbReference type="NCBI Taxonomy" id="1073196"/>
    <lineage>
        <taxon>Bacteria</taxon>
        <taxon>Pseudomonadati</taxon>
        <taxon>Pseudomonadota</taxon>
        <taxon>Gammaproteobacteria</taxon>
        <taxon>Lysobacterales</taxon>
        <taxon>Lysobacteraceae</taxon>
        <taxon>Pseudoxanthomonas</taxon>
    </lineage>
</organism>
<protein>
    <submittedName>
        <fullName evidence="2">Cell division protein DedD (Protein involved in septation)</fullName>
    </submittedName>
</protein>
<dbReference type="InterPro" id="IPR021834">
    <property type="entry name" value="DUF3426"/>
</dbReference>
<keyword evidence="2" id="KW-0132">Cell division</keyword>
<dbReference type="Pfam" id="PF11906">
    <property type="entry name" value="DUF3426"/>
    <property type="match status" value="1"/>
</dbReference>
<sequence length="347" mass="35773">MFIACPHCHELVAPHPQSRQPPELCPRCDGALQMPASDENTAPAMPVAPSFASLLRGTEAPAAAPPPTQVAGSAIEPATEVGPPVEEATPPASTTDAPAAAASADTESEAGTAPEATAASAPLSPAASAGMLADETALSSEPRASASVDAATGAHGDEGTASSVIVAPVASQAAARSRGPSFVRSQRTTAVQTGTAKGPWWLLGALTLLLAIQVLLADRARLAMDAGWRPLLMSMCGVLRCSLPPWREPEAFVMLSRDVRPVAEAPGTLQAQASFRNDARWPQPWPVLLLTLKDADGRTLGARALLPAEYLDASVDSSEIAAGQSAQVAVRIREPSANVVAYSFDFR</sequence>
<dbReference type="AlphaFoldDB" id="A0A286D257"/>
<name>A0A286D257_9GAMM</name>
<evidence type="ECO:0000256" key="1">
    <source>
        <dbReference type="SAM" id="MobiDB-lite"/>
    </source>
</evidence>
<gene>
    <name evidence="2" type="ORF">SAMN06296416_10258</name>
</gene>
<evidence type="ECO:0000313" key="3">
    <source>
        <dbReference type="Proteomes" id="UP000219374"/>
    </source>
</evidence>
<dbReference type="RefSeq" id="WP_238394493.1">
    <property type="nucleotide sequence ID" value="NZ_OCND01000002.1"/>
</dbReference>
<dbReference type="Proteomes" id="UP000219374">
    <property type="component" value="Unassembled WGS sequence"/>
</dbReference>
<reference evidence="2 3" key="1">
    <citation type="submission" date="2017-09" db="EMBL/GenBank/DDBJ databases">
        <authorList>
            <person name="Ehlers B."/>
            <person name="Leendertz F.H."/>
        </authorList>
    </citation>
    <scope>NUCLEOTIDE SEQUENCE [LARGE SCALE GENOMIC DNA]</scope>
    <source>
        <strain evidence="2 3">CGMCC 1.10978</strain>
    </source>
</reference>